<dbReference type="Proteomes" id="UP001596287">
    <property type="component" value="Unassembled WGS sequence"/>
</dbReference>
<accession>A0ABW1PLF9</accession>
<gene>
    <name evidence="1" type="ORF">ACFPVY_06310</name>
</gene>
<organism evidence="1 2">
    <name type="scientific">Flavobacterium qiangtangense</name>
    <dbReference type="NCBI Taxonomy" id="1442595"/>
    <lineage>
        <taxon>Bacteria</taxon>
        <taxon>Pseudomonadati</taxon>
        <taxon>Bacteroidota</taxon>
        <taxon>Flavobacteriia</taxon>
        <taxon>Flavobacteriales</taxon>
        <taxon>Flavobacteriaceae</taxon>
        <taxon>Flavobacterium</taxon>
    </lineage>
</organism>
<keyword evidence="2" id="KW-1185">Reference proteome</keyword>
<reference evidence="2" key="1">
    <citation type="journal article" date="2019" name="Int. J. Syst. Evol. Microbiol.">
        <title>The Global Catalogue of Microorganisms (GCM) 10K type strain sequencing project: providing services to taxonomists for standard genome sequencing and annotation.</title>
        <authorList>
            <consortium name="The Broad Institute Genomics Platform"/>
            <consortium name="The Broad Institute Genome Sequencing Center for Infectious Disease"/>
            <person name="Wu L."/>
            <person name="Ma J."/>
        </authorList>
    </citation>
    <scope>NUCLEOTIDE SEQUENCE [LARGE SCALE GENOMIC DNA]</scope>
    <source>
        <strain evidence="2">CCUG 49679</strain>
    </source>
</reference>
<dbReference type="RefSeq" id="WP_379791125.1">
    <property type="nucleotide sequence ID" value="NZ_JBHSQB010000005.1"/>
</dbReference>
<name>A0ABW1PLF9_9FLAO</name>
<dbReference type="EMBL" id="JBHSQB010000005">
    <property type="protein sequence ID" value="MFC6096255.1"/>
    <property type="molecule type" value="Genomic_DNA"/>
</dbReference>
<evidence type="ECO:0000313" key="1">
    <source>
        <dbReference type="EMBL" id="MFC6096255.1"/>
    </source>
</evidence>
<sequence>MIINLSYEFKIADEESIGNSYLINSDKTKTQSGETAMNPE</sequence>
<evidence type="ECO:0000313" key="2">
    <source>
        <dbReference type="Proteomes" id="UP001596287"/>
    </source>
</evidence>
<proteinExistence type="predicted"/>
<comment type="caution">
    <text evidence="1">The sequence shown here is derived from an EMBL/GenBank/DDBJ whole genome shotgun (WGS) entry which is preliminary data.</text>
</comment>
<protein>
    <submittedName>
        <fullName evidence="1">Uncharacterized protein</fullName>
    </submittedName>
</protein>